<name>A0A8S0RTQ1_OLEEU</name>
<reference evidence="1 2" key="1">
    <citation type="submission" date="2019-12" db="EMBL/GenBank/DDBJ databases">
        <authorList>
            <person name="Alioto T."/>
            <person name="Alioto T."/>
            <person name="Gomez Garrido J."/>
        </authorList>
    </citation>
    <scope>NUCLEOTIDE SEQUENCE [LARGE SCALE GENOMIC DNA]</scope>
</reference>
<organism evidence="1 2">
    <name type="scientific">Olea europaea subsp. europaea</name>
    <dbReference type="NCBI Taxonomy" id="158383"/>
    <lineage>
        <taxon>Eukaryota</taxon>
        <taxon>Viridiplantae</taxon>
        <taxon>Streptophyta</taxon>
        <taxon>Embryophyta</taxon>
        <taxon>Tracheophyta</taxon>
        <taxon>Spermatophyta</taxon>
        <taxon>Magnoliopsida</taxon>
        <taxon>eudicotyledons</taxon>
        <taxon>Gunneridae</taxon>
        <taxon>Pentapetalae</taxon>
        <taxon>asterids</taxon>
        <taxon>lamiids</taxon>
        <taxon>Lamiales</taxon>
        <taxon>Oleaceae</taxon>
        <taxon>Oleeae</taxon>
        <taxon>Olea</taxon>
    </lineage>
</organism>
<dbReference type="Gramene" id="OE9A039036T1">
    <property type="protein sequence ID" value="OE9A039036C1"/>
    <property type="gene ID" value="OE9A039036"/>
</dbReference>
<comment type="caution">
    <text evidence="1">The sequence shown here is derived from an EMBL/GenBank/DDBJ whole genome shotgun (WGS) entry which is preliminary data.</text>
</comment>
<evidence type="ECO:0000313" key="1">
    <source>
        <dbReference type="EMBL" id="CAA2983044.1"/>
    </source>
</evidence>
<protein>
    <submittedName>
        <fullName evidence="1">Uncharacterized protein</fullName>
    </submittedName>
</protein>
<dbReference type="EMBL" id="CACTIH010003717">
    <property type="protein sequence ID" value="CAA2983044.1"/>
    <property type="molecule type" value="Genomic_DNA"/>
</dbReference>
<keyword evidence="2" id="KW-1185">Reference proteome</keyword>
<gene>
    <name evidence="1" type="ORF">OLEA9_A039036</name>
</gene>
<evidence type="ECO:0000313" key="2">
    <source>
        <dbReference type="Proteomes" id="UP000594638"/>
    </source>
</evidence>
<proteinExistence type="predicted"/>
<sequence length="80" mass="9105">MVRLKAVDALLLLQQSKVLVLLHTANVSSCSRNLLRILSLLSHKSCEVALRRLDFLRTNSCFQFSVDPTAWHTKGIRKKD</sequence>
<dbReference type="AlphaFoldDB" id="A0A8S0RTQ1"/>
<dbReference type="Proteomes" id="UP000594638">
    <property type="component" value="Unassembled WGS sequence"/>
</dbReference>
<accession>A0A8S0RTQ1</accession>